<evidence type="ECO:0000313" key="4">
    <source>
        <dbReference type="Proteomes" id="UP000254575"/>
    </source>
</evidence>
<evidence type="ECO:0000313" key="3">
    <source>
        <dbReference type="EMBL" id="SUO96573.1"/>
    </source>
</evidence>
<organism evidence="3 4">
    <name type="scientific">Suttonella indologenes</name>
    <dbReference type="NCBI Taxonomy" id="13276"/>
    <lineage>
        <taxon>Bacteria</taxon>
        <taxon>Pseudomonadati</taxon>
        <taxon>Pseudomonadota</taxon>
        <taxon>Gammaproteobacteria</taxon>
        <taxon>Cardiobacteriales</taxon>
        <taxon>Cardiobacteriaceae</taxon>
        <taxon>Suttonella</taxon>
    </lineage>
</organism>
<dbReference type="GO" id="GO:0034599">
    <property type="term" value="P:cellular response to oxidative stress"/>
    <property type="evidence" value="ECO:0007669"/>
    <property type="project" value="TreeGrafter"/>
</dbReference>
<comment type="similarity">
    <text evidence="2">Belongs to the Fe(2+)-trafficking protein family.</text>
</comment>
<gene>
    <name evidence="3" type="ORF">NCTC10717_01062</name>
</gene>
<keyword evidence="1 2" id="KW-0408">Iron</keyword>
<reference evidence="3 4" key="1">
    <citation type="submission" date="2018-06" db="EMBL/GenBank/DDBJ databases">
        <authorList>
            <consortium name="Pathogen Informatics"/>
            <person name="Doyle S."/>
        </authorList>
    </citation>
    <scope>NUCLEOTIDE SEQUENCE [LARGE SCALE GENOMIC DNA]</scope>
    <source>
        <strain evidence="3 4">NCTC10717</strain>
    </source>
</reference>
<dbReference type="InterPro" id="IPR007457">
    <property type="entry name" value="Fe_traffick_prot_YggX"/>
</dbReference>
<dbReference type="SUPFAM" id="SSF111148">
    <property type="entry name" value="YggX-like"/>
    <property type="match status" value="1"/>
</dbReference>
<dbReference type="NCBIfam" id="NF003817">
    <property type="entry name" value="PRK05408.1"/>
    <property type="match status" value="1"/>
</dbReference>
<comment type="function">
    <text evidence="2">Could be a mediator in iron transactions between iron acquisition and iron-requiring processes, such as synthesis and/or repair of Fe-S clusters in biosynthetic enzymes.</text>
</comment>
<dbReference type="Pfam" id="PF04362">
    <property type="entry name" value="Iron_traffic"/>
    <property type="match status" value="1"/>
</dbReference>
<protein>
    <recommendedName>
        <fullName evidence="2">Probable Fe(2+)-trafficking protein</fullName>
    </recommendedName>
</protein>
<sequence length="87" mass="10417">MATIFCQKLQREAEQLPRKPIPGEIGERVFQHISKEAWELWLKQQTMLINEYRLSSFEPETKAFLREKMEAFLFGDENVSPQEYRPQ</sequence>
<dbReference type="AlphaFoldDB" id="A0A380MXD9"/>
<dbReference type="PIRSF" id="PIRSF029827">
    <property type="entry name" value="Fe_traffic_YggX"/>
    <property type="match status" value="1"/>
</dbReference>
<dbReference type="InterPro" id="IPR036766">
    <property type="entry name" value="Fe_traffick_prot_YggX_sf"/>
</dbReference>
<dbReference type="Gene3D" id="1.10.3880.10">
    <property type="entry name" value="Fe(II) trafficking protein YggX"/>
    <property type="match status" value="1"/>
</dbReference>
<dbReference type="PANTHER" id="PTHR36965">
    <property type="entry name" value="FE(2+)-TRAFFICKING PROTEIN-RELATED"/>
    <property type="match status" value="1"/>
</dbReference>
<proteinExistence type="inferred from homology"/>
<evidence type="ECO:0000256" key="2">
    <source>
        <dbReference type="HAMAP-Rule" id="MF_00686"/>
    </source>
</evidence>
<evidence type="ECO:0000256" key="1">
    <source>
        <dbReference type="ARBA" id="ARBA00023004"/>
    </source>
</evidence>
<dbReference type="PANTHER" id="PTHR36965:SF1">
    <property type="entry name" value="FE(2+)-TRAFFICKING PROTEIN-RELATED"/>
    <property type="match status" value="1"/>
</dbReference>
<keyword evidence="4" id="KW-1185">Reference proteome</keyword>
<dbReference type="GO" id="GO:0005506">
    <property type="term" value="F:iron ion binding"/>
    <property type="evidence" value="ECO:0007669"/>
    <property type="project" value="UniProtKB-UniRule"/>
</dbReference>
<name>A0A380MXD9_9GAMM</name>
<dbReference type="OrthoDB" id="9804318at2"/>
<dbReference type="Proteomes" id="UP000254575">
    <property type="component" value="Unassembled WGS sequence"/>
</dbReference>
<dbReference type="EMBL" id="UHIA01000004">
    <property type="protein sequence ID" value="SUO96573.1"/>
    <property type="molecule type" value="Genomic_DNA"/>
</dbReference>
<dbReference type="RefSeq" id="WP_115218322.1">
    <property type="nucleotide sequence ID" value="NZ_UHIA01000004.1"/>
</dbReference>
<accession>A0A380MXD9</accession>
<dbReference type="GO" id="GO:0005829">
    <property type="term" value="C:cytosol"/>
    <property type="evidence" value="ECO:0007669"/>
    <property type="project" value="TreeGrafter"/>
</dbReference>
<dbReference type="HAMAP" id="MF_00686">
    <property type="entry name" value="Fe_traffic_YggX"/>
    <property type="match status" value="1"/>
</dbReference>